<dbReference type="CDD" id="cd10548">
    <property type="entry name" value="cupin_CDO"/>
    <property type="match status" value="2"/>
</dbReference>
<feature type="chain" id="PRO_5047207033" description="cysteine dioxygenase" evidence="8">
    <location>
        <begin position="21"/>
        <end position="681"/>
    </location>
</feature>
<keyword evidence="8" id="KW-0732">Signal</keyword>
<protein>
    <recommendedName>
        <fullName evidence="2">cysteine dioxygenase</fullName>
        <ecNumber evidence="2">1.13.11.20</ecNumber>
    </recommendedName>
</protein>
<feature type="signal peptide" evidence="8">
    <location>
        <begin position="1"/>
        <end position="20"/>
    </location>
</feature>
<feature type="region of interest" description="Disordered" evidence="7">
    <location>
        <begin position="36"/>
        <end position="66"/>
    </location>
</feature>
<evidence type="ECO:0000256" key="3">
    <source>
        <dbReference type="ARBA" id="ARBA00022723"/>
    </source>
</evidence>
<dbReference type="Gene3D" id="2.60.120.10">
    <property type="entry name" value="Jelly Rolls"/>
    <property type="match status" value="3"/>
</dbReference>
<dbReference type="InterPro" id="IPR010300">
    <property type="entry name" value="CDO_1"/>
</dbReference>
<evidence type="ECO:0000313" key="10">
    <source>
        <dbReference type="Proteomes" id="UP001363151"/>
    </source>
</evidence>
<dbReference type="GO" id="GO:0051213">
    <property type="term" value="F:dioxygenase activity"/>
    <property type="evidence" value="ECO:0007669"/>
    <property type="project" value="UniProtKB-KW"/>
</dbReference>
<dbReference type="InterPro" id="IPR011051">
    <property type="entry name" value="RmlC_Cupin_sf"/>
</dbReference>
<keyword evidence="5" id="KW-0560">Oxidoreductase</keyword>
<comment type="caution">
    <text evidence="9">The sequence shown here is derived from an EMBL/GenBank/DDBJ whole genome shotgun (WGS) entry which is preliminary data.</text>
</comment>
<accession>A0ABR1FJV6</accession>
<keyword evidence="6" id="KW-0408">Iron</keyword>
<keyword evidence="4 9" id="KW-0223">Dioxygenase</keyword>
<evidence type="ECO:0000256" key="7">
    <source>
        <dbReference type="SAM" id="MobiDB-lite"/>
    </source>
</evidence>
<organism evidence="9 10">
    <name type="scientific">Aureococcus anophagefferens</name>
    <name type="common">Harmful bloom alga</name>
    <dbReference type="NCBI Taxonomy" id="44056"/>
    <lineage>
        <taxon>Eukaryota</taxon>
        <taxon>Sar</taxon>
        <taxon>Stramenopiles</taxon>
        <taxon>Ochrophyta</taxon>
        <taxon>Pelagophyceae</taxon>
        <taxon>Pelagomonadales</taxon>
        <taxon>Pelagomonadaceae</taxon>
        <taxon>Aureococcus</taxon>
    </lineage>
</organism>
<feature type="compositionally biased region" description="Low complexity" evidence="7">
    <location>
        <begin position="36"/>
        <end position="49"/>
    </location>
</feature>
<evidence type="ECO:0000313" key="9">
    <source>
        <dbReference type="EMBL" id="KAK7232222.1"/>
    </source>
</evidence>
<evidence type="ECO:0000256" key="2">
    <source>
        <dbReference type="ARBA" id="ARBA00013133"/>
    </source>
</evidence>
<feature type="region of interest" description="Disordered" evidence="7">
    <location>
        <begin position="643"/>
        <end position="681"/>
    </location>
</feature>
<name>A0ABR1FJV6_AURAN</name>
<gene>
    <name evidence="9" type="primary">CDO1</name>
    <name evidence="9" type="ORF">SO694_00030151</name>
</gene>
<keyword evidence="10" id="KW-1185">Reference proteome</keyword>
<dbReference type="Proteomes" id="UP001363151">
    <property type="component" value="Unassembled WGS sequence"/>
</dbReference>
<dbReference type="PANTHER" id="PTHR12918:SF1">
    <property type="entry name" value="CYSTEINE DIOXYGENASE TYPE 1"/>
    <property type="match status" value="1"/>
</dbReference>
<reference evidence="9 10" key="1">
    <citation type="submission" date="2024-03" db="EMBL/GenBank/DDBJ databases">
        <title>Aureococcus anophagefferens CCMP1851 and Kratosvirus quantuckense: Draft genome of a second virus-susceptible host strain in the model system.</title>
        <authorList>
            <person name="Chase E."/>
            <person name="Truchon A.R."/>
            <person name="Schepens W."/>
            <person name="Wilhelm S.W."/>
        </authorList>
    </citation>
    <scope>NUCLEOTIDE SEQUENCE [LARGE SCALE GENOMIC DNA]</scope>
    <source>
        <strain evidence="9 10">CCMP1851</strain>
    </source>
</reference>
<evidence type="ECO:0000256" key="6">
    <source>
        <dbReference type="ARBA" id="ARBA00023004"/>
    </source>
</evidence>
<sequence>MSLAMARRILAFLTLASTRAILMSKPESRVKPLKPATTVAAPPHTAAPPAEERAGPLFPPSSRPRTGSLDSAGPLYLSLSALVGQIKACLSREPAAPYSEAMIDEVRTLLARTELNPREWQGFQKHEKARYTRNIVAVDERFVALLLCWDVGQVSAIHDHAGSACWVKLLSGALEEQRYEPEFRDGAWEKLGPADRVACGDATYMDNSLGVHSIANPDESRIAVSLHVYAPAFEDCAIFGAGGEVKRGSMVAALAPEKKGVWRDDLAGLRYRSGGLSLRAFGDTLEQLAVLDDASATDAVVTSLLNRLELTPEEWTEFASGPCFSEFDYTRHLAHVSDKFSVVVCCWCGGQASLPHVHGAGRSSWTRVLHGRLALDFPEEGLTDRALWTTPLEVGESDGAAFTEEAWMQTAPRVVRNPSPDSVAVSLHVLSPPMTAQAYETGLTRDVVVHASAPSDGLAAAVARGNNVYTNIPGLVNLIEQEFAVTDSNDRVERLSSLLDNCRLNEAEWQGYAAWNADTFSRVLLAENDAFNLVLVAWERGNYSPVHDHGGSAQWTKILQGSLEEATYALGADGAMHLARTGPMAQDSVTYAHPDTIHGCVCDDRCFSLTLYSPPYTTANAYSDAGDVVTKVEIPTHVLGDRAADEAPLTRPKVSLSADGGGRDPRATWRVGEGLGAEAEG</sequence>
<dbReference type="SUPFAM" id="SSF51182">
    <property type="entry name" value="RmlC-like cupins"/>
    <property type="match status" value="3"/>
</dbReference>
<evidence type="ECO:0000256" key="4">
    <source>
        <dbReference type="ARBA" id="ARBA00022964"/>
    </source>
</evidence>
<dbReference type="Pfam" id="PF05995">
    <property type="entry name" value="CDO_I"/>
    <property type="match status" value="3"/>
</dbReference>
<dbReference type="EMBL" id="JBBJCI010000370">
    <property type="protein sequence ID" value="KAK7232222.1"/>
    <property type="molecule type" value="Genomic_DNA"/>
</dbReference>
<dbReference type="PANTHER" id="PTHR12918">
    <property type="entry name" value="CYSTEINE DIOXYGENASE"/>
    <property type="match status" value="1"/>
</dbReference>
<dbReference type="EC" id="1.13.11.20" evidence="2"/>
<proteinExistence type="inferred from homology"/>
<dbReference type="InterPro" id="IPR014710">
    <property type="entry name" value="RmlC-like_jellyroll"/>
</dbReference>
<evidence type="ECO:0000256" key="8">
    <source>
        <dbReference type="SAM" id="SignalP"/>
    </source>
</evidence>
<evidence type="ECO:0000256" key="1">
    <source>
        <dbReference type="ARBA" id="ARBA00006622"/>
    </source>
</evidence>
<keyword evidence="3" id="KW-0479">Metal-binding</keyword>
<comment type="similarity">
    <text evidence="1">Belongs to the cysteine dioxygenase family.</text>
</comment>
<evidence type="ECO:0000256" key="5">
    <source>
        <dbReference type="ARBA" id="ARBA00023002"/>
    </source>
</evidence>